<feature type="transmembrane region" description="Helical" evidence="7">
    <location>
        <begin position="114"/>
        <end position="133"/>
    </location>
</feature>
<keyword evidence="2" id="KW-0813">Transport</keyword>
<evidence type="ECO:0000313" key="9">
    <source>
        <dbReference type="Proteomes" id="UP000609121"/>
    </source>
</evidence>
<feature type="transmembrane region" description="Helical" evidence="7">
    <location>
        <begin position="308"/>
        <end position="331"/>
    </location>
</feature>
<evidence type="ECO:0000256" key="6">
    <source>
        <dbReference type="ARBA" id="ARBA00023136"/>
    </source>
</evidence>
<gene>
    <name evidence="8" type="ORF">ICN82_01485</name>
</gene>
<evidence type="ECO:0000256" key="7">
    <source>
        <dbReference type="SAM" id="Phobius"/>
    </source>
</evidence>
<evidence type="ECO:0000256" key="5">
    <source>
        <dbReference type="ARBA" id="ARBA00022989"/>
    </source>
</evidence>
<keyword evidence="5 7" id="KW-1133">Transmembrane helix</keyword>
<reference evidence="8" key="1">
    <citation type="submission" date="2020-09" db="EMBL/GenBank/DDBJ databases">
        <title>A novel bacterium of genus Mangrovicoccus, isolated from South China Sea.</title>
        <authorList>
            <person name="Huang H."/>
            <person name="Mo K."/>
            <person name="Hu Y."/>
        </authorList>
    </citation>
    <scope>NUCLEOTIDE SEQUENCE</scope>
    <source>
        <strain evidence="8">HB182678</strain>
    </source>
</reference>
<dbReference type="Pfam" id="PF04632">
    <property type="entry name" value="FUSC"/>
    <property type="match status" value="1"/>
</dbReference>
<keyword evidence="6 7" id="KW-0472">Membrane</keyword>
<evidence type="ECO:0000256" key="3">
    <source>
        <dbReference type="ARBA" id="ARBA00022475"/>
    </source>
</evidence>
<evidence type="ECO:0000256" key="1">
    <source>
        <dbReference type="ARBA" id="ARBA00004651"/>
    </source>
</evidence>
<evidence type="ECO:0000256" key="2">
    <source>
        <dbReference type="ARBA" id="ARBA00022448"/>
    </source>
</evidence>
<name>A0A8J6YPC0_9RHOB</name>
<protein>
    <submittedName>
        <fullName evidence="8">FUSC family protein</fullName>
    </submittedName>
</protein>
<feature type="transmembrane region" description="Helical" evidence="7">
    <location>
        <begin position="88"/>
        <end position="108"/>
    </location>
</feature>
<dbReference type="PANTHER" id="PTHR30509:SF9">
    <property type="entry name" value="MULTIDRUG RESISTANCE PROTEIN MDTO"/>
    <property type="match status" value="1"/>
</dbReference>
<evidence type="ECO:0000313" key="8">
    <source>
        <dbReference type="EMBL" id="MBE3636873.1"/>
    </source>
</evidence>
<dbReference type="Proteomes" id="UP000609121">
    <property type="component" value="Unassembled WGS sequence"/>
</dbReference>
<dbReference type="GO" id="GO:0022857">
    <property type="term" value="F:transmembrane transporter activity"/>
    <property type="evidence" value="ECO:0007669"/>
    <property type="project" value="InterPro"/>
</dbReference>
<comment type="subcellular location">
    <subcellularLocation>
        <location evidence="1">Cell membrane</location>
        <topology evidence="1">Multi-pass membrane protein</topology>
    </subcellularLocation>
</comment>
<feature type="transmembrane region" description="Helical" evidence="7">
    <location>
        <begin position="59"/>
        <end position="81"/>
    </location>
</feature>
<feature type="transmembrane region" description="Helical" evidence="7">
    <location>
        <begin position="255"/>
        <end position="276"/>
    </location>
</feature>
<feature type="transmembrane region" description="Helical" evidence="7">
    <location>
        <begin position="231"/>
        <end position="249"/>
    </location>
</feature>
<dbReference type="EMBL" id="JACVXA010000004">
    <property type="protein sequence ID" value="MBE3636873.1"/>
    <property type="molecule type" value="Genomic_DNA"/>
</dbReference>
<evidence type="ECO:0000256" key="4">
    <source>
        <dbReference type="ARBA" id="ARBA00022692"/>
    </source>
</evidence>
<keyword evidence="3" id="KW-1003">Cell membrane</keyword>
<dbReference type="RefSeq" id="WP_193179064.1">
    <property type="nucleotide sequence ID" value="NZ_JACVXA010000004.1"/>
</dbReference>
<dbReference type="GO" id="GO:0005886">
    <property type="term" value="C:plasma membrane"/>
    <property type="evidence" value="ECO:0007669"/>
    <property type="project" value="UniProtKB-SubCell"/>
</dbReference>
<sequence length="337" mass="34508">MFPSSFRLPSDLIPDLPRAARLFLAAFGALALAHALGLANPYWAAMPVWVVVQPWREDILIRGALRLLGTAIGAAIGLGALVVTGDPVIHVAVLGLTAFAGVALAYWIGTIYSYGAMMAAMTCAVVMLPALAVHADPLELAVDRVWCTLIGVCAVTLTSLAFTPARETPHPFRFEHHTLSMALRRGALAGLCAAAGITVLLATGSIIAMAGALSLCVFSAIMGSMADPAPVLRNLLPGAALGVLAGIAWRFGGDAMGLGSGGMLLLAGLFIGIGALIRATPRIAPLGLDGNMIFLLSAEVGTTGHGHAAHLAGAAALLAGAGFMVLVYRLLRARGLV</sequence>
<keyword evidence="9" id="KW-1185">Reference proteome</keyword>
<feature type="transmembrane region" description="Helical" evidence="7">
    <location>
        <begin position="186"/>
        <end position="219"/>
    </location>
</feature>
<comment type="caution">
    <text evidence="8">The sequence shown here is derived from an EMBL/GenBank/DDBJ whole genome shotgun (WGS) entry which is preliminary data.</text>
</comment>
<dbReference type="AlphaFoldDB" id="A0A8J6YPC0"/>
<proteinExistence type="predicted"/>
<keyword evidence="4 7" id="KW-0812">Transmembrane</keyword>
<dbReference type="PANTHER" id="PTHR30509">
    <property type="entry name" value="P-HYDROXYBENZOIC ACID EFFLUX PUMP SUBUNIT-RELATED"/>
    <property type="match status" value="1"/>
</dbReference>
<feature type="transmembrane region" description="Helical" evidence="7">
    <location>
        <begin position="145"/>
        <end position="166"/>
    </location>
</feature>
<organism evidence="8 9">
    <name type="scientific">Mangrovicoccus algicola</name>
    <dbReference type="NCBI Taxonomy" id="2771008"/>
    <lineage>
        <taxon>Bacteria</taxon>
        <taxon>Pseudomonadati</taxon>
        <taxon>Pseudomonadota</taxon>
        <taxon>Alphaproteobacteria</taxon>
        <taxon>Rhodobacterales</taxon>
        <taxon>Paracoccaceae</taxon>
        <taxon>Mangrovicoccus</taxon>
    </lineage>
</organism>
<accession>A0A8J6YPC0</accession>
<dbReference type="InterPro" id="IPR006726">
    <property type="entry name" value="PHBA_efflux_AaeB/fusaric-R"/>
</dbReference>